<evidence type="ECO:0000313" key="3">
    <source>
        <dbReference type="Proteomes" id="UP000887567"/>
    </source>
</evidence>
<dbReference type="OMA" id="DMWHRLK"/>
<feature type="domain" description="Endonuclease/exonuclease/phosphatase" evidence="1">
    <location>
        <begin position="7"/>
        <end position="198"/>
    </location>
</feature>
<sequence length="486" mass="56468">MSHEPKIVEIQEFINRNEVDLACITETWLKDVIPDSVVDIPGYTIIRRDRQNIMHGGVCLYVKNDNNFKYQRLNDIKCCDQHEILWVQLTPKRLPRGFSSIVVCIVYHPQQSCANDHSLREHLFDTLTTVEARFPSCALIVCGDFNRFNTNSLTNHFRLKQIVRVPTRKDAILDLIMTNLTAYYNDPITFPPFGLSDHETVLVTQKHRVKSSNPTKYILRRDTRPSRRAELGRYLSSFDWPLLFTSLETCDELECALREAILTGLDIIMPLERVRLHTKDAPWMTPELKSLIIKRQKYYHQFGASSIQYRFYRNLVNRKRKCCKAKFYESKIQHLKDNDPKRWWSEVKRLSGSSSHRGDLRSQINVADLNNLPPKDLANFLNHELLEPLQDYRLAAPLVPIPLEDSPEFLEVSEYSVFELLSKLDPSKACGPDAIPNWLLKEYAILLAFPICKVLNASFSEQRLPNMWKLADVTPIPKKKPIKDFA</sequence>
<reference evidence="2" key="1">
    <citation type="submission" date="2022-11" db="UniProtKB">
        <authorList>
            <consortium name="EnsemblMetazoa"/>
        </authorList>
    </citation>
    <scope>IDENTIFICATION</scope>
</reference>
<dbReference type="KEGG" id="epa:110239869"/>
<dbReference type="InterPro" id="IPR036691">
    <property type="entry name" value="Endo/exonu/phosph_ase_sf"/>
</dbReference>
<dbReference type="OrthoDB" id="5987310at2759"/>
<accession>A0A913YJ48</accession>
<dbReference type="Proteomes" id="UP000887567">
    <property type="component" value="Unplaced"/>
</dbReference>
<dbReference type="PANTHER" id="PTHR47510:SF3">
    <property type="entry name" value="ENDO_EXONUCLEASE_PHOSPHATASE DOMAIN-CONTAINING PROTEIN"/>
    <property type="match status" value="1"/>
</dbReference>
<dbReference type="EnsemblMetazoa" id="XM_028659318.1">
    <property type="protein sequence ID" value="XP_028515119.1"/>
    <property type="gene ID" value="LOC110239869"/>
</dbReference>
<keyword evidence="3" id="KW-1185">Reference proteome</keyword>
<dbReference type="Gene3D" id="3.60.10.10">
    <property type="entry name" value="Endonuclease/exonuclease/phosphatase"/>
    <property type="match status" value="1"/>
</dbReference>
<dbReference type="AlphaFoldDB" id="A0A913YJ48"/>
<dbReference type="RefSeq" id="XP_028515119.1">
    <property type="nucleotide sequence ID" value="XM_028659318.1"/>
</dbReference>
<dbReference type="GeneID" id="110239869"/>
<dbReference type="SUPFAM" id="SSF56219">
    <property type="entry name" value="DNase I-like"/>
    <property type="match status" value="1"/>
</dbReference>
<dbReference type="PANTHER" id="PTHR47510">
    <property type="entry name" value="REVERSE TRANSCRIPTASE DOMAIN-CONTAINING PROTEIN"/>
    <property type="match status" value="1"/>
</dbReference>
<dbReference type="InterPro" id="IPR005135">
    <property type="entry name" value="Endo/exonuclease/phosphatase"/>
</dbReference>
<name>A0A913YJ48_EXADI</name>
<dbReference type="Pfam" id="PF03372">
    <property type="entry name" value="Exo_endo_phos"/>
    <property type="match status" value="1"/>
</dbReference>
<evidence type="ECO:0000259" key="1">
    <source>
        <dbReference type="Pfam" id="PF03372"/>
    </source>
</evidence>
<dbReference type="GO" id="GO:0003824">
    <property type="term" value="F:catalytic activity"/>
    <property type="evidence" value="ECO:0007669"/>
    <property type="project" value="InterPro"/>
</dbReference>
<protein>
    <recommendedName>
        <fullName evidence="1">Endonuclease/exonuclease/phosphatase domain-containing protein</fullName>
    </recommendedName>
</protein>
<evidence type="ECO:0000313" key="2">
    <source>
        <dbReference type="EnsemblMetazoa" id="XP_028515119.1"/>
    </source>
</evidence>
<organism evidence="2 3">
    <name type="scientific">Exaiptasia diaphana</name>
    <name type="common">Tropical sea anemone</name>
    <name type="synonym">Aiptasia pulchella</name>
    <dbReference type="NCBI Taxonomy" id="2652724"/>
    <lineage>
        <taxon>Eukaryota</taxon>
        <taxon>Metazoa</taxon>
        <taxon>Cnidaria</taxon>
        <taxon>Anthozoa</taxon>
        <taxon>Hexacorallia</taxon>
        <taxon>Actiniaria</taxon>
        <taxon>Aiptasiidae</taxon>
        <taxon>Exaiptasia</taxon>
    </lineage>
</organism>
<proteinExistence type="predicted"/>